<gene>
    <name evidence="2" type="ORF">ACFSR2_13005</name>
</gene>
<dbReference type="EMBL" id="JBHULC010000011">
    <property type="protein sequence ID" value="MFD2521809.1"/>
    <property type="molecule type" value="Genomic_DNA"/>
</dbReference>
<feature type="coiled-coil region" evidence="1">
    <location>
        <begin position="76"/>
        <end position="110"/>
    </location>
</feature>
<keyword evidence="1" id="KW-0175">Coiled coil</keyword>
<dbReference type="Proteomes" id="UP001597510">
    <property type="component" value="Unassembled WGS sequence"/>
</dbReference>
<organism evidence="2 3">
    <name type="scientific">Emticicia soli</name>
    <dbReference type="NCBI Taxonomy" id="2027878"/>
    <lineage>
        <taxon>Bacteria</taxon>
        <taxon>Pseudomonadati</taxon>
        <taxon>Bacteroidota</taxon>
        <taxon>Cytophagia</taxon>
        <taxon>Cytophagales</taxon>
        <taxon>Leadbetterellaceae</taxon>
        <taxon>Emticicia</taxon>
    </lineage>
</organism>
<keyword evidence="3" id="KW-1185">Reference proteome</keyword>
<proteinExistence type="predicted"/>
<evidence type="ECO:0000313" key="3">
    <source>
        <dbReference type="Proteomes" id="UP001597510"/>
    </source>
</evidence>
<evidence type="ECO:0000313" key="2">
    <source>
        <dbReference type="EMBL" id="MFD2521809.1"/>
    </source>
</evidence>
<dbReference type="RefSeq" id="WP_340236084.1">
    <property type="nucleotide sequence ID" value="NZ_JBBEWC010000005.1"/>
</dbReference>
<evidence type="ECO:0000256" key="1">
    <source>
        <dbReference type="SAM" id="Coils"/>
    </source>
</evidence>
<reference evidence="3" key="1">
    <citation type="journal article" date="2019" name="Int. J. Syst. Evol. Microbiol.">
        <title>The Global Catalogue of Microorganisms (GCM) 10K type strain sequencing project: providing services to taxonomists for standard genome sequencing and annotation.</title>
        <authorList>
            <consortium name="The Broad Institute Genomics Platform"/>
            <consortium name="The Broad Institute Genome Sequencing Center for Infectious Disease"/>
            <person name="Wu L."/>
            <person name="Ma J."/>
        </authorList>
    </citation>
    <scope>NUCLEOTIDE SEQUENCE [LARGE SCALE GENOMIC DNA]</scope>
    <source>
        <strain evidence="3">KCTC 52344</strain>
    </source>
</reference>
<name>A0ABW5J9G4_9BACT</name>
<sequence length="129" mass="15732">MNIQPIFTSTPIDVEERLWQNELEIIAEDNDFFLSLLTSLQSEQIISNRDYEKTNLFFNYFQYFFQQTKHLKLVIEQIAKQDLLKQENKKQRLREEVNCLVQKYEIFKNNFKSFLSTLTFNKAIFTYYF</sequence>
<protein>
    <submittedName>
        <fullName evidence="2">Uncharacterized protein</fullName>
    </submittedName>
</protein>
<accession>A0ABW5J9G4</accession>
<comment type="caution">
    <text evidence="2">The sequence shown here is derived from an EMBL/GenBank/DDBJ whole genome shotgun (WGS) entry which is preliminary data.</text>
</comment>